<keyword evidence="4" id="KW-1185">Reference proteome</keyword>
<feature type="region of interest" description="Disordered" evidence="1">
    <location>
        <begin position="89"/>
        <end position="130"/>
    </location>
</feature>
<gene>
    <name evidence="3" type="ORF">GTH32_08910</name>
</gene>
<sequence length="148" mass="15748">MSQGKIQGFNRYAYAANNPYKYVDPDGKNWALAAVAGTFVCGPVCGGIAGLAVGSGGSYLTIQAINHFNESSDGNVKIDDKIKDQLGDRGWTEDEVNDLVGNTEPTGESTDNRRPNKTPDGKGRNDPAFVYGSKDGGSHCVYCFFAKG</sequence>
<dbReference type="Pfam" id="PF12106">
    <property type="entry name" value="Colicin_E5"/>
    <property type="match status" value="1"/>
</dbReference>
<protein>
    <recommendedName>
        <fullName evidence="2">Colicin E5 ribonuclease domain-containing protein</fullName>
    </recommendedName>
</protein>
<accession>A0A7X5LL03</accession>
<dbReference type="Gene3D" id="2.180.10.10">
    <property type="entry name" value="RHS repeat-associated core"/>
    <property type="match status" value="1"/>
</dbReference>
<comment type="caution">
    <text evidence="3">The sequence shown here is derived from an EMBL/GenBank/DDBJ whole genome shotgun (WGS) entry which is preliminary data.</text>
</comment>
<dbReference type="GO" id="GO:0004540">
    <property type="term" value="F:RNA nuclease activity"/>
    <property type="evidence" value="ECO:0007669"/>
    <property type="project" value="InterPro"/>
</dbReference>
<evidence type="ECO:0000313" key="3">
    <source>
        <dbReference type="EMBL" id="NDV91298.1"/>
    </source>
</evidence>
<dbReference type="InterPro" id="IPR038234">
    <property type="entry name" value="Colicin_E5_C_sf"/>
</dbReference>
<organism evidence="3 4">
    <name type="scientific">Alteromonas profundi</name>
    <dbReference type="NCBI Taxonomy" id="2696062"/>
    <lineage>
        <taxon>Bacteria</taxon>
        <taxon>Pseudomonadati</taxon>
        <taxon>Pseudomonadota</taxon>
        <taxon>Gammaproteobacteria</taxon>
        <taxon>Alteromonadales</taxon>
        <taxon>Alteromonadaceae</taxon>
        <taxon>Alteromonas/Salinimonas group</taxon>
        <taxon>Alteromonas</taxon>
    </lineage>
</organism>
<proteinExistence type="predicted"/>
<dbReference type="Proteomes" id="UP000470213">
    <property type="component" value="Unassembled WGS sequence"/>
</dbReference>
<name>A0A7X5LL03_9ALTE</name>
<feature type="domain" description="Colicin E5 ribonuclease" evidence="2">
    <location>
        <begin position="75"/>
        <end position="137"/>
    </location>
</feature>
<feature type="compositionally biased region" description="Basic and acidic residues" evidence="1">
    <location>
        <begin position="110"/>
        <end position="125"/>
    </location>
</feature>
<dbReference type="InterPro" id="IPR038233">
    <property type="entry name" value="Colicin_D/E5_nuclease"/>
</dbReference>
<dbReference type="Gene3D" id="3.30.2310.30">
    <property type="match status" value="1"/>
</dbReference>
<evidence type="ECO:0000256" key="1">
    <source>
        <dbReference type="SAM" id="MobiDB-lite"/>
    </source>
</evidence>
<reference evidence="3 4" key="1">
    <citation type="submission" date="2020-01" db="EMBL/GenBank/DDBJ databases">
        <authorList>
            <person name="Chen J."/>
            <person name="Zhu S."/>
            <person name="Yang J."/>
        </authorList>
    </citation>
    <scope>NUCLEOTIDE SEQUENCE [LARGE SCALE GENOMIC DNA]</scope>
    <source>
        <strain evidence="3 4">345S023</strain>
    </source>
</reference>
<dbReference type="EMBL" id="JAAAWN010000009">
    <property type="protein sequence ID" value="NDV91298.1"/>
    <property type="molecule type" value="Genomic_DNA"/>
</dbReference>
<evidence type="ECO:0000313" key="4">
    <source>
        <dbReference type="Proteomes" id="UP000470213"/>
    </source>
</evidence>
<dbReference type="SUPFAM" id="SSF102824">
    <property type="entry name" value="Colicin D/E5 nuclease domain"/>
    <property type="match status" value="1"/>
</dbReference>
<evidence type="ECO:0000259" key="2">
    <source>
        <dbReference type="Pfam" id="PF12106"/>
    </source>
</evidence>
<dbReference type="InterPro" id="IPR021964">
    <property type="entry name" value="Colicin_E5_C"/>
</dbReference>
<dbReference type="AlphaFoldDB" id="A0A7X5LL03"/>